<dbReference type="EnsemblProtists" id="EOD04593">
    <property type="protein sequence ID" value="EOD04593"/>
    <property type="gene ID" value="EMIHUDRAFT_372555"/>
</dbReference>
<proteinExistence type="predicted"/>
<protein>
    <recommendedName>
        <fullName evidence="3">RanBP2-type domain-containing protein</fullName>
    </recommendedName>
</protein>
<keyword evidence="2" id="KW-1185">Reference proteome</keyword>
<sequence length="300" mass="33296">MDDRAETQRIEERLPQGTDEWLARPRLSTTSRGTITPVVILQPLSAPVGDVVMYTGPLQPISWQLHGIGREFGGGTQPADVAITQDKRRVDVGPTRASKSRRMDRRLTHWQCIYCRRETRNDARATSCWNCGGEKEQLRDADSEGREAARRGQRAKEYAGRSLNALGAGTSLVPRAAQGVFEQYTGAASYLRKEESMLGVMESYYVVHTGARVGVFDEEKRSHMTGTDVARFFNAIGRKAAVGVPGETTFPMGGYFNEFRREGMTIELVRELRRAVTFAIAAAGGDVTAITKNARTFSEW</sequence>
<dbReference type="AlphaFoldDB" id="A0A0D3I008"/>
<evidence type="ECO:0000313" key="1">
    <source>
        <dbReference type="EnsemblProtists" id="EOD04593"/>
    </source>
</evidence>
<dbReference type="GeneID" id="17250745"/>
<dbReference type="eggNOG" id="ENOG502SYQW">
    <property type="taxonomic scope" value="Eukaryota"/>
</dbReference>
<dbReference type="RefSeq" id="XP_005757022.1">
    <property type="nucleotide sequence ID" value="XM_005756965.1"/>
</dbReference>
<accession>A0A0D3I008</accession>
<dbReference type="Proteomes" id="UP000013827">
    <property type="component" value="Unassembled WGS sequence"/>
</dbReference>
<reference evidence="1" key="2">
    <citation type="submission" date="2024-10" db="UniProtKB">
        <authorList>
            <consortium name="EnsemblProtists"/>
        </authorList>
    </citation>
    <scope>IDENTIFICATION</scope>
</reference>
<evidence type="ECO:0008006" key="3">
    <source>
        <dbReference type="Google" id="ProtNLM"/>
    </source>
</evidence>
<name>A0A0D3I008_EMIH1</name>
<dbReference type="HOGENOM" id="CLU_075191_0_0_1"/>
<dbReference type="PaxDb" id="2903-EOD04593"/>
<dbReference type="KEGG" id="ehx:EMIHUDRAFT_372555"/>
<reference evidence="2" key="1">
    <citation type="journal article" date="2013" name="Nature">
        <title>Pan genome of the phytoplankton Emiliania underpins its global distribution.</title>
        <authorList>
            <person name="Read B.A."/>
            <person name="Kegel J."/>
            <person name="Klute M.J."/>
            <person name="Kuo A."/>
            <person name="Lefebvre S.C."/>
            <person name="Maumus F."/>
            <person name="Mayer C."/>
            <person name="Miller J."/>
            <person name="Monier A."/>
            <person name="Salamov A."/>
            <person name="Young J."/>
            <person name="Aguilar M."/>
            <person name="Claverie J.M."/>
            <person name="Frickenhaus S."/>
            <person name="Gonzalez K."/>
            <person name="Herman E.K."/>
            <person name="Lin Y.C."/>
            <person name="Napier J."/>
            <person name="Ogata H."/>
            <person name="Sarno A.F."/>
            <person name="Shmutz J."/>
            <person name="Schroeder D."/>
            <person name="de Vargas C."/>
            <person name="Verret F."/>
            <person name="von Dassow P."/>
            <person name="Valentin K."/>
            <person name="Van de Peer Y."/>
            <person name="Wheeler G."/>
            <person name="Dacks J.B."/>
            <person name="Delwiche C.F."/>
            <person name="Dyhrman S.T."/>
            <person name="Glockner G."/>
            <person name="John U."/>
            <person name="Richards T."/>
            <person name="Worden A.Z."/>
            <person name="Zhang X."/>
            <person name="Grigoriev I.V."/>
            <person name="Allen A.E."/>
            <person name="Bidle K."/>
            <person name="Borodovsky M."/>
            <person name="Bowler C."/>
            <person name="Brownlee C."/>
            <person name="Cock J.M."/>
            <person name="Elias M."/>
            <person name="Gladyshev V.N."/>
            <person name="Groth M."/>
            <person name="Guda C."/>
            <person name="Hadaegh A."/>
            <person name="Iglesias-Rodriguez M.D."/>
            <person name="Jenkins J."/>
            <person name="Jones B.M."/>
            <person name="Lawson T."/>
            <person name="Leese F."/>
            <person name="Lindquist E."/>
            <person name="Lobanov A."/>
            <person name="Lomsadze A."/>
            <person name="Malik S.B."/>
            <person name="Marsh M.E."/>
            <person name="Mackinder L."/>
            <person name="Mock T."/>
            <person name="Mueller-Roeber B."/>
            <person name="Pagarete A."/>
            <person name="Parker M."/>
            <person name="Probert I."/>
            <person name="Quesneville H."/>
            <person name="Raines C."/>
            <person name="Rensing S.A."/>
            <person name="Riano-Pachon D.M."/>
            <person name="Richier S."/>
            <person name="Rokitta S."/>
            <person name="Shiraiwa Y."/>
            <person name="Soanes D.M."/>
            <person name="van der Giezen M."/>
            <person name="Wahlund T.M."/>
            <person name="Williams B."/>
            <person name="Wilson W."/>
            <person name="Wolfe G."/>
            <person name="Wurch L.L."/>
        </authorList>
    </citation>
    <scope>NUCLEOTIDE SEQUENCE</scope>
</reference>
<evidence type="ECO:0000313" key="2">
    <source>
        <dbReference type="Proteomes" id="UP000013827"/>
    </source>
</evidence>
<organism evidence="1 2">
    <name type="scientific">Emiliania huxleyi (strain CCMP1516)</name>
    <dbReference type="NCBI Taxonomy" id="280463"/>
    <lineage>
        <taxon>Eukaryota</taxon>
        <taxon>Haptista</taxon>
        <taxon>Haptophyta</taxon>
        <taxon>Prymnesiophyceae</taxon>
        <taxon>Isochrysidales</taxon>
        <taxon>Noelaerhabdaceae</taxon>
        <taxon>Emiliania</taxon>
    </lineage>
</organism>